<evidence type="ECO:0000313" key="2">
    <source>
        <dbReference type="Proteomes" id="UP001228905"/>
    </source>
</evidence>
<dbReference type="EMBL" id="JAUSVS010000001">
    <property type="protein sequence ID" value="MDQ0463089.1"/>
    <property type="molecule type" value="Genomic_DNA"/>
</dbReference>
<organism evidence="1 2">
    <name type="scientific">Caulobacter ginsengisoli</name>
    <dbReference type="NCBI Taxonomy" id="400775"/>
    <lineage>
        <taxon>Bacteria</taxon>
        <taxon>Pseudomonadati</taxon>
        <taxon>Pseudomonadota</taxon>
        <taxon>Alphaproteobacteria</taxon>
        <taxon>Caulobacterales</taxon>
        <taxon>Caulobacteraceae</taxon>
        <taxon>Caulobacter</taxon>
    </lineage>
</organism>
<keyword evidence="2" id="KW-1185">Reference proteome</keyword>
<gene>
    <name evidence="1" type="ORF">QO010_000837</name>
</gene>
<protein>
    <recommendedName>
        <fullName evidence="3">DUF3224 domain-containing protein</fullName>
    </recommendedName>
</protein>
<accession>A0ABU0IM46</accession>
<sequence>MPTAKGPFEVKTTPLDGDTDVDGVIMGRLALDKIYEGDLQGVGVGQMQTTGGPSGAGVYVALERVTGTLAGRKGSFVLVHRGVMTKTSRDLSIAIAPDSGTGGLAGISGTFSIEIVDGKHGYSLDYKLG</sequence>
<dbReference type="InterPro" id="IPR021607">
    <property type="entry name" value="DUF3224"/>
</dbReference>
<dbReference type="RefSeq" id="WP_307346380.1">
    <property type="nucleotide sequence ID" value="NZ_JAUSVS010000001.1"/>
</dbReference>
<name>A0ABU0IM46_9CAUL</name>
<proteinExistence type="predicted"/>
<dbReference type="Gene3D" id="2.40.350.10">
    <property type="entry name" value="SO1590-like"/>
    <property type="match status" value="1"/>
</dbReference>
<dbReference type="SUPFAM" id="SSF159238">
    <property type="entry name" value="SO1590-like"/>
    <property type="match status" value="1"/>
</dbReference>
<comment type="caution">
    <text evidence="1">The sequence shown here is derived from an EMBL/GenBank/DDBJ whole genome shotgun (WGS) entry which is preliminary data.</text>
</comment>
<dbReference type="Proteomes" id="UP001228905">
    <property type="component" value="Unassembled WGS sequence"/>
</dbReference>
<dbReference type="Pfam" id="PF11528">
    <property type="entry name" value="DUF3224"/>
    <property type="match status" value="1"/>
</dbReference>
<evidence type="ECO:0008006" key="3">
    <source>
        <dbReference type="Google" id="ProtNLM"/>
    </source>
</evidence>
<reference evidence="1 2" key="1">
    <citation type="submission" date="2023-07" db="EMBL/GenBank/DDBJ databases">
        <title>Genomic Encyclopedia of Type Strains, Phase IV (KMG-IV): sequencing the most valuable type-strain genomes for metagenomic binning, comparative biology and taxonomic classification.</title>
        <authorList>
            <person name="Goeker M."/>
        </authorList>
    </citation>
    <scope>NUCLEOTIDE SEQUENCE [LARGE SCALE GENOMIC DNA]</scope>
    <source>
        <strain evidence="1 2">DSM 18695</strain>
    </source>
</reference>
<evidence type="ECO:0000313" key="1">
    <source>
        <dbReference type="EMBL" id="MDQ0463089.1"/>
    </source>
</evidence>
<dbReference type="InterPro" id="IPR023159">
    <property type="entry name" value="SO1590-like_sf"/>
</dbReference>